<dbReference type="InterPro" id="IPR058891">
    <property type="entry name" value="CPPA"/>
</dbReference>
<dbReference type="Pfam" id="PF25860">
    <property type="entry name" value="CPPA"/>
    <property type="match status" value="1"/>
</dbReference>
<name>A0A158CM75_9BURK</name>
<dbReference type="AlphaFoldDB" id="A0A158CM75"/>
<evidence type="ECO:0000313" key="2">
    <source>
        <dbReference type="Proteomes" id="UP000071859"/>
    </source>
</evidence>
<organism evidence="1 2">
    <name type="scientific">Caballeronia calidae</name>
    <dbReference type="NCBI Taxonomy" id="1777139"/>
    <lineage>
        <taxon>Bacteria</taxon>
        <taxon>Pseudomonadati</taxon>
        <taxon>Pseudomonadota</taxon>
        <taxon>Betaproteobacteria</taxon>
        <taxon>Burkholderiales</taxon>
        <taxon>Burkholderiaceae</taxon>
        <taxon>Caballeronia</taxon>
    </lineage>
</organism>
<proteinExistence type="predicted"/>
<sequence length="95" mass="10608">MEHLVRICNEKDRLTLEWLRRHVGDAAIALAVQRCTGSGKPYLSAVCRRLGVQTPDFTVSRRQTLSPIAEDSLATMRSILAVRTTAARRVATSTW</sequence>
<dbReference type="EMBL" id="FCOX02000021">
    <property type="protein sequence ID" value="SAK82966.1"/>
    <property type="molecule type" value="Genomic_DNA"/>
</dbReference>
<keyword evidence="2" id="KW-1185">Reference proteome</keyword>
<dbReference type="Proteomes" id="UP000071859">
    <property type="component" value="Unassembled WGS sequence"/>
</dbReference>
<comment type="caution">
    <text evidence="1">The sequence shown here is derived from an EMBL/GenBank/DDBJ whole genome shotgun (WGS) entry which is preliminary data.</text>
</comment>
<accession>A0A158CM75</accession>
<dbReference type="OrthoDB" id="8965940at2"/>
<reference evidence="1" key="1">
    <citation type="submission" date="2016-01" db="EMBL/GenBank/DDBJ databases">
        <authorList>
            <person name="Peeters C."/>
        </authorList>
    </citation>
    <scope>NUCLEOTIDE SEQUENCE</scope>
    <source>
        <strain evidence="1">LMG 29321</strain>
    </source>
</reference>
<gene>
    <name evidence="1" type="ORF">AWB78_04071</name>
</gene>
<evidence type="ECO:0000313" key="1">
    <source>
        <dbReference type="EMBL" id="SAK82966.1"/>
    </source>
</evidence>
<protein>
    <submittedName>
        <fullName evidence="1">Uncharacterized protein</fullName>
    </submittedName>
</protein>